<proteinExistence type="predicted"/>
<evidence type="ECO:0000313" key="4">
    <source>
        <dbReference type="Proteomes" id="UP000789831"/>
    </source>
</evidence>
<dbReference type="InterPro" id="IPR029063">
    <property type="entry name" value="SAM-dependent_MTases_sf"/>
</dbReference>
<keyword evidence="4" id="KW-1185">Reference proteome</keyword>
<dbReference type="OrthoDB" id="2013972at2759"/>
<name>A0A9N9BFD9_9GLOM</name>
<dbReference type="CDD" id="cd02440">
    <property type="entry name" value="AdoMet_MTases"/>
    <property type="match status" value="1"/>
</dbReference>
<protein>
    <submittedName>
        <fullName evidence="3">725_t:CDS:1</fullName>
    </submittedName>
</protein>
<gene>
    <name evidence="3" type="ORF">AGERDE_LOCUS7422</name>
</gene>
<feature type="domain" description="Methyltransferase" evidence="2">
    <location>
        <begin position="91"/>
        <end position="182"/>
    </location>
</feature>
<dbReference type="Proteomes" id="UP000789831">
    <property type="component" value="Unassembled WGS sequence"/>
</dbReference>
<dbReference type="Pfam" id="PF13649">
    <property type="entry name" value="Methyltransf_25"/>
    <property type="match status" value="1"/>
</dbReference>
<evidence type="ECO:0000256" key="1">
    <source>
        <dbReference type="SAM" id="MobiDB-lite"/>
    </source>
</evidence>
<comment type="caution">
    <text evidence="3">The sequence shown here is derived from an EMBL/GenBank/DDBJ whole genome shotgun (WGS) entry which is preliminary data.</text>
</comment>
<feature type="region of interest" description="Disordered" evidence="1">
    <location>
        <begin position="1"/>
        <end position="32"/>
    </location>
</feature>
<evidence type="ECO:0000259" key="2">
    <source>
        <dbReference type="Pfam" id="PF13649"/>
    </source>
</evidence>
<organism evidence="3 4">
    <name type="scientific">Ambispora gerdemannii</name>
    <dbReference type="NCBI Taxonomy" id="144530"/>
    <lineage>
        <taxon>Eukaryota</taxon>
        <taxon>Fungi</taxon>
        <taxon>Fungi incertae sedis</taxon>
        <taxon>Mucoromycota</taxon>
        <taxon>Glomeromycotina</taxon>
        <taxon>Glomeromycetes</taxon>
        <taxon>Archaeosporales</taxon>
        <taxon>Ambisporaceae</taxon>
        <taxon>Ambispora</taxon>
    </lineage>
</organism>
<dbReference type="PANTHER" id="PTHR43591">
    <property type="entry name" value="METHYLTRANSFERASE"/>
    <property type="match status" value="1"/>
</dbReference>
<evidence type="ECO:0000313" key="3">
    <source>
        <dbReference type="EMBL" id="CAG8566566.1"/>
    </source>
</evidence>
<dbReference type="EMBL" id="CAJVPL010001350">
    <property type="protein sequence ID" value="CAG8566566.1"/>
    <property type="molecule type" value="Genomic_DNA"/>
</dbReference>
<accession>A0A9N9BFD9</accession>
<dbReference type="Gene3D" id="3.40.50.150">
    <property type="entry name" value="Vaccinia Virus protein VP39"/>
    <property type="match status" value="1"/>
</dbReference>
<dbReference type="InterPro" id="IPR041698">
    <property type="entry name" value="Methyltransf_25"/>
</dbReference>
<sequence>MGNQQSRQLKQRGFKQSTKETSGTSSDESPTELSFRYVGGRTFRRDIPYMFPVDEREAMRLEKQQIVAKLTWQGNFSLPIDDHLKAGGLKILDVGCGPGIWITEMAETYPLCTFTGVDVSPVYPLKELPENVEFIQADILNGLPIEDSEFDFVVMHFLSDCFTIRQWKSIVIQEVARVMKPGAWLEWMESGSTLKNEGENTKKLRQSLYSAANSRGVSPWTVNEIPKMLDNSGIFVNIRVGKRTVIFSSAGGKCGELFTDVAISTYQALKKQTMEFMSITPHEYDLLLYKIREEFEQYQTSAEYYRFCSQKIVIDIEEIDGEE</sequence>
<dbReference type="SUPFAM" id="SSF53335">
    <property type="entry name" value="S-adenosyl-L-methionine-dependent methyltransferases"/>
    <property type="match status" value="1"/>
</dbReference>
<dbReference type="AlphaFoldDB" id="A0A9N9BFD9"/>
<reference evidence="3" key="1">
    <citation type="submission" date="2021-06" db="EMBL/GenBank/DDBJ databases">
        <authorList>
            <person name="Kallberg Y."/>
            <person name="Tangrot J."/>
            <person name="Rosling A."/>
        </authorList>
    </citation>
    <scope>NUCLEOTIDE SEQUENCE</scope>
    <source>
        <strain evidence="3">MT106</strain>
    </source>
</reference>